<dbReference type="EMBL" id="MGDB01000025">
    <property type="protein sequence ID" value="OGL42816.1"/>
    <property type="molecule type" value="Genomic_DNA"/>
</dbReference>
<gene>
    <name evidence="1" type="ORF">A2042_02510</name>
</gene>
<accession>A0A1F7RML5</accession>
<sequence length="72" mass="8268">MRKSKNEMPSEIRKLLAMELVKEGKVPFGKGAEIAGLYHSDFLDYLAQHKVSIFQYTEDELSKELSSKSEFL</sequence>
<dbReference type="Proteomes" id="UP000178526">
    <property type="component" value="Unassembled WGS sequence"/>
</dbReference>
<evidence type="ECO:0000313" key="1">
    <source>
        <dbReference type="EMBL" id="OGL42816.1"/>
    </source>
</evidence>
<proteinExistence type="predicted"/>
<dbReference type="InterPro" id="IPR005368">
    <property type="entry name" value="UPF0175"/>
</dbReference>
<comment type="caution">
    <text evidence="1">The sequence shown here is derived from an EMBL/GenBank/DDBJ whole genome shotgun (WGS) entry which is preliminary data.</text>
</comment>
<dbReference type="AlphaFoldDB" id="A0A1F7RML5"/>
<evidence type="ECO:0000313" key="2">
    <source>
        <dbReference type="Proteomes" id="UP000178526"/>
    </source>
</evidence>
<protein>
    <submittedName>
        <fullName evidence="1">Uncharacterized protein</fullName>
    </submittedName>
</protein>
<dbReference type="Pfam" id="PF03683">
    <property type="entry name" value="UPF0175"/>
    <property type="match status" value="1"/>
</dbReference>
<reference evidence="1 2" key="1">
    <citation type="journal article" date="2016" name="Nat. Commun.">
        <title>Thousands of microbial genomes shed light on interconnected biogeochemical processes in an aquifer system.</title>
        <authorList>
            <person name="Anantharaman K."/>
            <person name="Brown C.T."/>
            <person name="Hug L.A."/>
            <person name="Sharon I."/>
            <person name="Castelle C.J."/>
            <person name="Probst A.J."/>
            <person name="Thomas B.C."/>
            <person name="Singh A."/>
            <person name="Wilkins M.J."/>
            <person name="Karaoz U."/>
            <person name="Brodie E.L."/>
            <person name="Williams K.H."/>
            <person name="Hubbard S.S."/>
            <person name="Banfield J.F."/>
        </authorList>
    </citation>
    <scope>NUCLEOTIDE SEQUENCE [LARGE SCALE GENOMIC DNA]</scope>
</reference>
<organism evidence="1 2">
    <name type="scientific">Candidatus Schekmanbacteria bacterium GWA2_38_11</name>
    <dbReference type="NCBI Taxonomy" id="1817876"/>
    <lineage>
        <taxon>Bacteria</taxon>
        <taxon>Candidatus Schekmaniibacteriota</taxon>
    </lineage>
</organism>
<name>A0A1F7RML5_9BACT</name>